<keyword evidence="1" id="KW-0472">Membrane</keyword>
<dbReference type="EMBL" id="CP058316">
    <property type="protein sequence ID" value="QLD10698.1"/>
    <property type="molecule type" value="Genomic_DNA"/>
</dbReference>
<protein>
    <submittedName>
        <fullName evidence="3">DUF58 domain-containing protein</fullName>
    </submittedName>
</protein>
<sequence length="451" mass="48292">MSFTTESRLTRTSVADGTGLARTRYGTTGRTTVLAVRGVQSWRRLRRTASATARWVGETVTVAGWLMVVTAAAGLVAGLGWGIVELAAAGVAAAVLLVLSIPFLFSARAYEVDLRLEHDRVVAGSPVEGRLVVTNVGSAPALPGRIDVPVGDGIVDVHVPLLRHGHQHTEQVVVPTHRRGVITVGPARTVRGDPLGILKREGTWDDVHTLYVHPVTTTLRSTTTGFIRDLEGSASRSIVDADFSFHAIRPYVPGDSQRQIHWKSTAKTGTLMVRQYEETRRSRMVIALALGDDEHASDEEFELAVSAVASLGIRGIRDGRDVDVVVGGDVPEFARRRVRTIRELTTITARTLLDDLAGVDRSEHVSPLRDAASVAAESHPDVSIAFLVCGSTLTPAQLQSAALAFPADVGVIAVVCSPETEPGFRRLGSMSVLSIGLLDDLRQLLARAAQS</sequence>
<keyword evidence="1" id="KW-1133">Transmembrane helix</keyword>
<dbReference type="PANTHER" id="PTHR34351">
    <property type="entry name" value="SLR1927 PROTEIN-RELATED"/>
    <property type="match status" value="1"/>
</dbReference>
<reference evidence="3 4" key="1">
    <citation type="submission" date="2020-06" db="EMBL/GenBank/DDBJ databases">
        <authorList>
            <person name="Jo H."/>
        </authorList>
    </citation>
    <scope>NUCLEOTIDE SEQUENCE [LARGE SCALE GENOMIC DNA]</scope>
    <source>
        <strain evidence="3 4">I46</strain>
    </source>
</reference>
<feature type="transmembrane region" description="Helical" evidence="1">
    <location>
        <begin position="86"/>
        <end position="105"/>
    </location>
</feature>
<dbReference type="AlphaFoldDB" id="A0A7D5JE11"/>
<feature type="transmembrane region" description="Helical" evidence="1">
    <location>
        <begin position="55"/>
        <end position="80"/>
    </location>
</feature>
<dbReference type="InterPro" id="IPR002881">
    <property type="entry name" value="DUF58"/>
</dbReference>
<dbReference type="RefSeq" id="WP_178010023.1">
    <property type="nucleotide sequence ID" value="NZ_CP058316.1"/>
</dbReference>
<keyword evidence="1" id="KW-0812">Transmembrane</keyword>
<evidence type="ECO:0000259" key="2">
    <source>
        <dbReference type="Pfam" id="PF01882"/>
    </source>
</evidence>
<feature type="domain" description="DUF58" evidence="2">
    <location>
        <begin position="248"/>
        <end position="415"/>
    </location>
</feature>
<gene>
    <name evidence="3" type="ORF">HW566_02225</name>
</gene>
<dbReference type="Proteomes" id="UP000509638">
    <property type="component" value="Chromosome"/>
</dbReference>
<proteinExistence type="predicted"/>
<dbReference type="Pfam" id="PF01882">
    <property type="entry name" value="DUF58"/>
    <property type="match status" value="1"/>
</dbReference>
<evidence type="ECO:0000313" key="4">
    <source>
        <dbReference type="Proteomes" id="UP000509638"/>
    </source>
</evidence>
<accession>A0A7D5JE11</accession>
<name>A0A7D5JE11_9MICO</name>
<evidence type="ECO:0000313" key="3">
    <source>
        <dbReference type="EMBL" id="QLD10698.1"/>
    </source>
</evidence>
<evidence type="ECO:0000256" key="1">
    <source>
        <dbReference type="SAM" id="Phobius"/>
    </source>
</evidence>
<organism evidence="3 4">
    <name type="scientific">Microbacterium oleivorans</name>
    <dbReference type="NCBI Taxonomy" id="273677"/>
    <lineage>
        <taxon>Bacteria</taxon>
        <taxon>Bacillati</taxon>
        <taxon>Actinomycetota</taxon>
        <taxon>Actinomycetes</taxon>
        <taxon>Micrococcales</taxon>
        <taxon>Microbacteriaceae</taxon>
        <taxon>Microbacterium</taxon>
    </lineage>
</organism>
<dbReference type="PANTHER" id="PTHR34351:SF1">
    <property type="entry name" value="SLR1927 PROTEIN"/>
    <property type="match status" value="1"/>
</dbReference>